<evidence type="ECO:0000313" key="2">
    <source>
        <dbReference type="Proteomes" id="UP000001176"/>
    </source>
</evidence>
<accession>A9HBB3</accession>
<evidence type="ECO:0000313" key="1">
    <source>
        <dbReference type="EMBL" id="CAP54792.1"/>
    </source>
</evidence>
<sequence length="39" mass="4433">MEGKSSRILFFLYYITILTKSSQAAAHPSPMSRGRPPHR</sequence>
<gene>
    <name evidence="1" type="ordered locus">GDI0849</name>
</gene>
<organism evidence="1 2">
    <name type="scientific">Gluconacetobacter diazotrophicus (strain ATCC 49037 / DSM 5601 / CCUG 37298 / CIP 103539 / LMG 7603 / PAl5)</name>
    <dbReference type="NCBI Taxonomy" id="272568"/>
    <lineage>
        <taxon>Bacteria</taxon>
        <taxon>Pseudomonadati</taxon>
        <taxon>Pseudomonadota</taxon>
        <taxon>Alphaproteobacteria</taxon>
        <taxon>Acetobacterales</taxon>
        <taxon>Acetobacteraceae</taxon>
        <taxon>Gluconacetobacter</taxon>
    </lineage>
</organism>
<name>A9HBB3_GLUDA</name>
<dbReference type="AlphaFoldDB" id="A9HBB3"/>
<protein>
    <submittedName>
        <fullName evidence="1">Uncharacterized protein</fullName>
    </submittedName>
</protein>
<dbReference type="KEGG" id="gdi:GDI0849"/>
<dbReference type="Proteomes" id="UP000001176">
    <property type="component" value="Chromosome"/>
</dbReference>
<proteinExistence type="predicted"/>
<reference evidence="1 2" key="1">
    <citation type="journal article" date="2009" name="BMC Genomics">
        <title>Complete genome sequence of the sugarcane nitrogen-fixing endophyte Gluconacetobacter diazotrophicus Pal5.</title>
        <authorList>
            <person name="Bertalan M."/>
            <person name="Albano R."/>
            <person name="Padua V."/>
            <person name="Rouws L."/>
            <person name="Rojas C."/>
            <person name="Hemerly A."/>
            <person name="Teixeira K."/>
            <person name="Schwab S."/>
            <person name="Araujo J."/>
            <person name="Oliveira A."/>
            <person name="Franca L."/>
            <person name="Magalhaes V."/>
            <person name="Alqueres S."/>
            <person name="Cardoso A."/>
            <person name="Almeida W."/>
            <person name="Loureiro M.M."/>
            <person name="Nogueira E."/>
            <person name="Cidade D."/>
            <person name="Oliveira D."/>
            <person name="Simao T."/>
            <person name="Macedo J."/>
            <person name="Valadao A."/>
            <person name="Dreschsel M."/>
            <person name="Freitas F."/>
            <person name="Vidal M."/>
            <person name="Guedes H."/>
            <person name="Rodrigues E."/>
            <person name="Meneses C."/>
            <person name="Brioso P."/>
            <person name="Pozzer L."/>
            <person name="Figueiredo D."/>
            <person name="Montano H."/>
            <person name="Junior J."/>
            <person name="Filho G."/>
            <person name="Flores V."/>
            <person name="Ferreira B."/>
            <person name="Branco A."/>
            <person name="Gonzalez P."/>
            <person name="Guillobel H."/>
            <person name="Lemos M."/>
            <person name="Seibel L."/>
            <person name="Macedo J."/>
            <person name="Alves-Ferreira M."/>
            <person name="Sachetto-Martins G."/>
            <person name="Coelho A."/>
            <person name="Santos E."/>
            <person name="Amaral G."/>
            <person name="Neves A."/>
            <person name="Pacheco A.B."/>
            <person name="Carvalho D."/>
            <person name="Lery L."/>
            <person name="Bisch P."/>
            <person name="Rossle S.C."/>
            <person name="Urmenyi T."/>
            <person name="Kruger W.V."/>
            <person name="Martins O."/>
            <person name="Baldani J.I."/>
            <person name="Ferreira P.C."/>
        </authorList>
    </citation>
    <scope>NUCLEOTIDE SEQUENCE [LARGE SCALE GENOMIC DNA]</scope>
    <source>
        <strain evidence="2">ATCC 49037 / DSM 5601 / CCUG 37298 / CIP 103539 / LMG 7603 / PAl5</strain>
    </source>
</reference>
<dbReference type="EMBL" id="AM889285">
    <property type="protein sequence ID" value="CAP54792.1"/>
    <property type="molecule type" value="Genomic_DNA"/>
</dbReference>
<keyword evidence="2" id="KW-1185">Reference proteome</keyword>